<comment type="caution">
    <text evidence="1">The sequence shown here is derived from an EMBL/GenBank/DDBJ whole genome shotgun (WGS) entry which is preliminary data.</text>
</comment>
<dbReference type="Gramene" id="TVU02449">
    <property type="protein sequence ID" value="TVU02449"/>
    <property type="gene ID" value="EJB05_52067"/>
</dbReference>
<dbReference type="AlphaFoldDB" id="A0A5J9SU17"/>
<evidence type="ECO:0000313" key="2">
    <source>
        <dbReference type="Proteomes" id="UP000324897"/>
    </source>
</evidence>
<keyword evidence="2" id="KW-1185">Reference proteome</keyword>
<accession>A0A5J9SU17</accession>
<dbReference type="Proteomes" id="UP000324897">
    <property type="component" value="Unassembled WGS sequence"/>
</dbReference>
<evidence type="ECO:0000313" key="1">
    <source>
        <dbReference type="EMBL" id="TVU02449.1"/>
    </source>
</evidence>
<gene>
    <name evidence="1" type="ORF">EJB05_52067</name>
</gene>
<proteinExistence type="predicted"/>
<reference evidence="1 2" key="1">
    <citation type="journal article" date="2019" name="Sci. Rep.">
        <title>A high-quality genome of Eragrostis curvula grass provides insights into Poaceae evolution and supports new strategies to enhance forage quality.</title>
        <authorList>
            <person name="Carballo J."/>
            <person name="Santos B.A.C.M."/>
            <person name="Zappacosta D."/>
            <person name="Garbus I."/>
            <person name="Selva J.P."/>
            <person name="Gallo C.A."/>
            <person name="Diaz A."/>
            <person name="Albertini E."/>
            <person name="Caccamo M."/>
            <person name="Echenique V."/>
        </authorList>
    </citation>
    <scope>NUCLEOTIDE SEQUENCE [LARGE SCALE GENOMIC DNA]</scope>
    <source>
        <strain evidence="2">cv. Victoria</strain>
        <tissue evidence="1">Leaf</tissue>
    </source>
</reference>
<feature type="non-terminal residue" evidence="1">
    <location>
        <position position="1"/>
    </location>
</feature>
<organism evidence="1 2">
    <name type="scientific">Eragrostis curvula</name>
    <name type="common">weeping love grass</name>
    <dbReference type="NCBI Taxonomy" id="38414"/>
    <lineage>
        <taxon>Eukaryota</taxon>
        <taxon>Viridiplantae</taxon>
        <taxon>Streptophyta</taxon>
        <taxon>Embryophyta</taxon>
        <taxon>Tracheophyta</taxon>
        <taxon>Spermatophyta</taxon>
        <taxon>Magnoliopsida</taxon>
        <taxon>Liliopsida</taxon>
        <taxon>Poales</taxon>
        <taxon>Poaceae</taxon>
        <taxon>PACMAD clade</taxon>
        <taxon>Chloridoideae</taxon>
        <taxon>Eragrostideae</taxon>
        <taxon>Eragrostidinae</taxon>
        <taxon>Eragrostis</taxon>
    </lineage>
</organism>
<sequence>MATVMQKIKDIEDEVLRFYEKGCSIVAPVFVLDAKIRQPAYCGDQKLLVLDGKDQKNKATAHHLGLLKSLYDVNRVGSD</sequence>
<name>A0A5J9SU17_9POAL</name>
<dbReference type="EMBL" id="RWGY01000324">
    <property type="protein sequence ID" value="TVU02449.1"/>
    <property type="molecule type" value="Genomic_DNA"/>
</dbReference>
<protein>
    <submittedName>
        <fullName evidence="1">Uncharacterized protein</fullName>
    </submittedName>
</protein>